<dbReference type="EMBL" id="CM008973">
    <property type="protein sequence ID" value="PNW75524.1"/>
    <property type="molecule type" value="Genomic_DNA"/>
</dbReference>
<dbReference type="GeneID" id="66055647"/>
<dbReference type="RefSeq" id="XP_042918647.1">
    <property type="nucleotide sequence ID" value="XM_043068552.1"/>
</dbReference>
<dbReference type="AlphaFoldDB" id="A8IW13"/>
<dbReference type="InParanoid" id="A8IW13"/>
<accession>A8IW13</accession>
<organism evidence="1 2">
    <name type="scientific">Chlamydomonas reinhardtii</name>
    <name type="common">Chlamydomonas smithii</name>
    <dbReference type="NCBI Taxonomy" id="3055"/>
    <lineage>
        <taxon>Eukaryota</taxon>
        <taxon>Viridiplantae</taxon>
        <taxon>Chlorophyta</taxon>
        <taxon>core chlorophytes</taxon>
        <taxon>Chlorophyceae</taxon>
        <taxon>CS clade</taxon>
        <taxon>Chlamydomonadales</taxon>
        <taxon>Chlamydomonadaceae</taxon>
        <taxon>Chlamydomonas</taxon>
    </lineage>
</organism>
<evidence type="ECO:0000313" key="2">
    <source>
        <dbReference type="Proteomes" id="UP000006906"/>
    </source>
</evidence>
<dbReference type="PaxDb" id="3055-EDP03618"/>
<name>A8IW13_CHLRE</name>
<dbReference type="OrthoDB" id="547728at2759"/>
<dbReference type="Gramene" id="PNW75524">
    <property type="protein sequence ID" value="PNW75524"/>
    <property type="gene ID" value="CHLRE_12g530150v5"/>
</dbReference>
<evidence type="ECO:0000313" key="1">
    <source>
        <dbReference type="EMBL" id="PNW75524.1"/>
    </source>
</evidence>
<dbReference type="KEGG" id="cre:CHLRE_12g530150v5"/>
<protein>
    <submittedName>
        <fullName evidence="1">Uncharacterized protein</fullName>
    </submittedName>
</protein>
<dbReference type="HOGENOM" id="CLU_2137026_0_0_1"/>
<dbReference type="InterPro" id="IPR013083">
    <property type="entry name" value="Znf_RING/FYVE/PHD"/>
</dbReference>
<dbReference type="Gene3D" id="3.30.40.10">
    <property type="entry name" value="Zinc/RING finger domain, C3HC4 (zinc finger)"/>
    <property type="match status" value="1"/>
</dbReference>
<gene>
    <name evidence="1" type="ORF">CHLRE_12g530150v5</name>
</gene>
<sequence length="113" mass="11571">MGFNPALAHVLGRAYSSAAAPAPTAPSAAADAAAGSAAAAHAPGSFHLYDTTGLDAAKCIRCRGGMRELVYLHNNNTVAHRAFCRACSAADGRAVGEPCPLCNQPVERVLSMY</sequence>
<proteinExistence type="predicted"/>
<keyword evidence="2" id="KW-1185">Reference proteome</keyword>
<reference evidence="1 2" key="1">
    <citation type="journal article" date="2007" name="Science">
        <title>The Chlamydomonas genome reveals the evolution of key animal and plant functions.</title>
        <authorList>
            <person name="Merchant S.S."/>
            <person name="Prochnik S.E."/>
            <person name="Vallon O."/>
            <person name="Harris E.H."/>
            <person name="Karpowicz S.J."/>
            <person name="Witman G.B."/>
            <person name="Terry A."/>
            <person name="Salamov A."/>
            <person name="Fritz-Laylin L.K."/>
            <person name="Marechal-Drouard L."/>
            <person name="Marshall W.F."/>
            <person name="Qu L.H."/>
            <person name="Nelson D.R."/>
            <person name="Sanderfoot A.A."/>
            <person name="Spalding M.H."/>
            <person name="Kapitonov V.V."/>
            <person name="Ren Q."/>
            <person name="Ferris P."/>
            <person name="Lindquist E."/>
            <person name="Shapiro H."/>
            <person name="Lucas S.M."/>
            <person name="Grimwood J."/>
            <person name="Schmutz J."/>
            <person name="Cardol P."/>
            <person name="Cerutti H."/>
            <person name="Chanfreau G."/>
            <person name="Chen C.L."/>
            <person name="Cognat V."/>
            <person name="Croft M.T."/>
            <person name="Dent R."/>
            <person name="Dutcher S."/>
            <person name="Fernandez E."/>
            <person name="Fukuzawa H."/>
            <person name="Gonzalez-Ballester D."/>
            <person name="Gonzalez-Halphen D."/>
            <person name="Hallmann A."/>
            <person name="Hanikenne M."/>
            <person name="Hippler M."/>
            <person name="Inwood W."/>
            <person name="Jabbari K."/>
            <person name="Kalanon M."/>
            <person name="Kuras R."/>
            <person name="Lefebvre P.A."/>
            <person name="Lemaire S.D."/>
            <person name="Lobanov A.V."/>
            <person name="Lohr M."/>
            <person name="Manuell A."/>
            <person name="Meier I."/>
            <person name="Mets L."/>
            <person name="Mittag M."/>
            <person name="Mittelmeier T."/>
            <person name="Moroney J.V."/>
            <person name="Moseley J."/>
            <person name="Napoli C."/>
            <person name="Nedelcu A.M."/>
            <person name="Niyogi K."/>
            <person name="Novoselov S.V."/>
            <person name="Paulsen I.T."/>
            <person name="Pazour G."/>
            <person name="Purton S."/>
            <person name="Ral J.P."/>
            <person name="Riano-Pachon D.M."/>
            <person name="Riekhof W."/>
            <person name="Rymarquis L."/>
            <person name="Schroda M."/>
            <person name="Stern D."/>
            <person name="Umen J."/>
            <person name="Willows R."/>
            <person name="Wilson N."/>
            <person name="Zimmer S.L."/>
            <person name="Allmer J."/>
            <person name="Balk J."/>
            <person name="Bisova K."/>
            <person name="Chen C.J."/>
            <person name="Elias M."/>
            <person name="Gendler K."/>
            <person name="Hauser C."/>
            <person name="Lamb M.R."/>
            <person name="Ledford H."/>
            <person name="Long J.C."/>
            <person name="Minagawa J."/>
            <person name="Page M.D."/>
            <person name="Pan J."/>
            <person name="Pootakham W."/>
            <person name="Roje S."/>
            <person name="Rose A."/>
            <person name="Stahlberg E."/>
            <person name="Terauchi A.M."/>
            <person name="Yang P."/>
            <person name="Ball S."/>
            <person name="Bowler C."/>
            <person name="Dieckmann C.L."/>
            <person name="Gladyshev V.N."/>
            <person name="Green P."/>
            <person name="Jorgensen R."/>
            <person name="Mayfield S."/>
            <person name="Mueller-Roeber B."/>
            <person name="Rajamani S."/>
            <person name="Sayre R.T."/>
            <person name="Brokstein P."/>
            <person name="Dubchak I."/>
            <person name="Goodstein D."/>
            <person name="Hornick L."/>
            <person name="Huang Y.W."/>
            <person name="Jhaveri J."/>
            <person name="Luo Y."/>
            <person name="Martinez D."/>
            <person name="Ngau W.C."/>
            <person name="Otillar B."/>
            <person name="Poliakov A."/>
            <person name="Porter A."/>
            <person name="Szajkowski L."/>
            <person name="Werner G."/>
            <person name="Zhou K."/>
            <person name="Grigoriev I.V."/>
            <person name="Rokhsar D.S."/>
            <person name="Grossman A.R."/>
        </authorList>
    </citation>
    <scope>NUCLEOTIDE SEQUENCE [LARGE SCALE GENOMIC DNA]</scope>
    <source>
        <strain evidence="2">CC-503</strain>
    </source>
</reference>
<dbReference type="Proteomes" id="UP000006906">
    <property type="component" value="Chromosome 12"/>
</dbReference>